<protein>
    <recommendedName>
        <fullName evidence="3 9">Pseudoazurin</fullName>
    </recommendedName>
</protein>
<feature type="signal peptide" evidence="10">
    <location>
        <begin position="1"/>
        <end position="24"/>
    </location>
</feature>
<evidence type="ECO:0000313" key="13">
    <source>
        <dbReference type="Proteomes" id="UP001169063"/>
    </source>
</evidence>
<keyword evidence="8" id="KW-0186">Copper</keyword>
<dbReference type="NCBIfam" id="TIGR02375">
    <property type="entry name" value="pseudoazurin"/>
    <property type="match status" value="1"/>
</dbReference>
<dbReference type="PROSITE" id="PS00196">
    <property type="entry name" value="COPPER_BLUE"/>
    <property type="match status" value="1"/>
</dbReference>
<evidence type="ECO:0000256" key="1">
    <source>
        <dbReference type="ARBA" id="ARBA00001935"/>
    </source>
</evidence>
<evidence type="ECO:0000256" key="2">
    <source>
        <dbReference type="ARBA" id="ARBA00004418"/>
    </source>
</evidence>
<feature type="chain" id="PRO_5046627571" description="Pseudoazurin" evidence="10">
    <location>
        <begin position="25"/>
        <end position="148"/>
    </location>
</feature>
<keyword evidence="13" id="KW-1185">Reference proteome</keyword>
<evidence type="ECO:0000256" key="5">
    <source>
        <dbReference type="ARBA" id="ARBA00022723"/>
    </source>
</evidence>
<evidence type="ECO:0000256" key="10">
    <source>
        <dbReference type="SAM" id="SignalP"/>
    </source>
</evidence>
<proteinExistence type="predicted"/>
<name>A0ABT8SLV7_9CAUL</name>
<dbReference type="InterPro" id="IPR002386">
    <property type="entry name" value="Amicyanin/Pseudoazurin"/>
</dbReference>
<dbReference type="RefSeq" id="WP_302109959.1">
    <property type="nucleotide sequence ID" value="NZ_JAUKTR010000003.1"/>
</dbReference>
<evidence type="ECO:0000313" key="12">
    <source>
        <dbReference type="EMBL" id="MDO1559530.1"/>
    </source>
</evidence>
<dbReference type="Pfam" id="PF00127">
    <property type="entry name" value="Copper-bind"/>
    <property type="match status" value="1"/>
</dbReference>
<comment type="cofactor">
    <cofactor evidence="1">
        <name>Cu cation</name>
        <dbReference type="ChEBI" id="CHEBI:23378"/>
    </cofactor>
</comment>
<evidence type="ECO:0000256" key="9">
    <source>
        <dbReference type="NCBIfam" id="TIGR02375"/>
    </source>
</evidence>
<keyword evidence="5" id="KW-0479">Metal-binding</keyword>
<keyword evidence="10" id="KW-0732">Signal</keyword>
<gene>
    <name evidence="12" type="ORF">Q0812_08830</name>
</gene>
<dbReference type="CDD" id="cd04218">
    <property type="entry name" value="Pseudoazurin"/>
    <property type="match status" value="1"/>
</dbReference>
<dbReference type="PRINTS" id="PR00155">
    <property type="entry name" value="AMICYANIN"/>
</dbReference>
<evidence type="ECO:0000256" key="8">
    <source>
        <dbReference type="ARBA" id="ARBA00023008"/>
    </source>
</evidence>
<comment type="subcellular location">
    <subcellularLocation>
        <location evidence="2">Periplasm</location>
    </subcellularLocation>
</comment>
<dbReference type="InterPro" id="IPR008972">
    <property type="entry name" value="Cupredoxin"/>
</dbReference>
<keyword evidence="4" id="KW-0813">Transport</keyword>
<reference evidence="12" key="1">
    <citation type="submission" date="2023-07" db="EMBL/GenBank/DDBJ databases">
        <title>Brevundimonas soil sp. nov., isolated from the soil of chemical plant.</title>
        <authorList>
            <person name="Wu N."/>
        </authorList>
    </citation>
    <scope>NUCLEOTIDE SEQUENCE</scope>
    <source>
        <strain evidence="12">XZ-24</strain>
    </source>
</reference>
<dbReference type="InterPro" id="IPR000923">
    <property type="entry name" value="BlueCu_1"/>
</dbReference>
<comment type="caution">
    <text evidence="12">The sequence shown here is derived from an EMBL/GenBank/DDBJ whole genome shotgun (WGS) entry which is preliminary data.</text>
</comment>
<organism evidence="12 13">
    <name type="scientific">Peiella sedimenti</name>
    <dbReference type="NCBI Taxonomy" id="3061083"/>
    <lineage>
        <taxon>Bacteria</taxon>
        <taxon>Pseudomonadati</taxon>
        <taxon>Pseudomonadota</taxon>
        <taxon>Alphaproteobacteria</taxon>
        <taxon>Caulobacterales</taxon>
        <taxon>Caulobacteraceae</taxon>
        <taxon>Peiella</taxon>
    </lineage>
</organism>
<keyword evidence="6" id="KW-0574">Periplasm</keyword>
<dbReference type="SUPFAM" id="SSF49503">
    <property type="entry name" value="Cupredoxins"/>
    <property type="match status" value="1"/>
</dbReference>
<sequence>MLKRTFLTLALAGAALAMAGEAAAAEHRVQMLNRGEGGNMVFVPAVVRARPGDTIRYVPTNPGHNAETIAGMLPPGVQVTRGAMGREYVLQVTRPGVYGVKCAPHYGMGMVGLVVVGDGAANRAGAQQHATTAPGIARRRFAEMFGRL</sequence>
<dbReference type="Gene3D" id="2.60.40.420">
    <property type="entry name" value="Cupredoxins - blue copper proteins"/>
    <property type="match status" value="1"/>
</dbReference>
<evidence type="ECO:0000256" key="3">
    <source>
        <dbReference type="ARBA" id="ARBA00016984"/>
    </source>
</evidence>
<dbReference type="Proteomes" id="UP001169063">
    <property type="component" value="Unassembled WGS sequence"/>
</dbReference>
<dbReference type="InterPro" id="IPR012745">
    <property type="entry name" value="Pseudoazurin"/>
</dbReference>
<dbReference type="InterPro" id="IPR001235">
    <property type="entry name" value="Copper_blue_Plastocyanin"/>
</dbReference>
<evidence type="ECO:0000259" key="11">
    <source>
        <dbReference type="Pfam" id="PF00127"/>
    </source>
</evidence>
<dbReference type="PRINTS" id="PR00156">
    <property type="entry name" value="COPPERBLUE"/>
</dbReference>
<keyword evidence="7" id="KW-0249">Electron transport</keyword>
<dbReference type="InterPro" id="IPR028871">
    <property type="entry name" value="BlueCu_1_BS"/>
</dbReference>
<dbReference type="EMBL" id="JAUKTR010000003">
    <property type="protein sequence ID" value="MDO1559530.1"/>
    <property type="molecule type" value="Genomic_DNA"/>
</dbReference>
<evidence type="ECO:0000256" key="4">
    <source>
        <dbReference type="ARBA" id="ARBA00022448"/>
    </source>
</evidence>
<feature type="domain" description="Blue (type 1) copper" evidence="11">
    <location>
        <begin position="30"/>
        <end position="116"/>
    </location>
</feature>
<evidence type="ECO:0000256" key="6">
    <source>
        <dbReference type="ARBA" id="ARBA00022764"/>
    </source>
</evidence>
<accession>A0ABT8SLV7</accession>
<evidence type="ECO:0000256" key="7">
    <source>
        <dbReference type="ARBA" id="ARBA00022982"/>
    </source>
</evidence>